<organism evidence="7 8">
    <name type="scientific">Candidatus Lucifugimonas marina</name>
    <dbReference type="NCBI Taxonomy" id="3038979"/>
    <lineage>
        <taxon>Bacteria</taxon>
        <taxon>Bacillati</taxon>
        <taxon>Chloroflexota</taxon>
        <taxon>Dehalococcoidia</taxon>
        <taxon>SAR202 cluster</taxon>
        <taxon>Candidatus Lucifugimonadales</taxon>
        <taxon>Candidatus Lucifugimonadaceae</taxon>
        <taxon>Candidatus Lucifugimonas</taxon>
    </lineage>
</organism>
<dbReference type="EMBL" id="CP046147">
    <property type="protein sequence ID" value="WFG40759.1"/>
    <property type="molecule type" value="Genomic_DNA"/>
</dbReference>
<dbReference type="InterPro" id="IPR011045">
    <property type="entry name" value="N2O_reductase_N"/>
</dbReference>
<dbReference type="GO" id="GO:0004129">
    <property type="term" value="F:cytochrome-c oxidase activity"/>
    <property type="evidence" value="ECO:0007669"/>
    <property type="project" value="InterPro"/>
</dbReference>
<evidence type="ECO:0000256" key="1">
    <source>
        <dbReference type="ARBA" id="ARBA00004418"/>
    </source>
</evidence>
<evidence type="ECO:0000313" key="7">
    <source>
        <dbReference type="EMBL" id="WFG40759.1"/>
    </source>
</evidence>
<dbReference type="PANTHER" id="PTHR42838:SF2">
    <property type="entry name" value="NITROUS-OXIDE REDUCTASE"/>
    <property type="match status" value="1"/>
</dbReference>
<dbReference type="GO" id="GO:0042597">
    <property type="term" value="C:periplasmic space"/>
    <property type="evidence" value="ECO:0007669"/>
    <property type="project" value="UniProtKB-SubCell"/>
</dbReference>
<keyword evidence="7" id="KW-0560">Oxidoreductase</keyword>
<dbReference type="SUPFAM" id="SSF49503">
    <property type="entry name" value="Cupredoxins"/>
    <property type="match status" value="1"/>
</dbReference>
<dbReference type="Proteomes" id="UP001219901">
    <property type="component" value="Chromosome"/>
</dbReference>
<gene>
    <name evidence="7" type="primary">nosZ</name>
    <name evidence="6" type="ORF">GKO46_02955</name>
    <name evidence="7" type="ORF">GKO48_06305</name>
</gene>
<keyword evidence="4" id="KW-0186">Copper</keyword>
<comment type="subcellular location">
    <subcellularLocation>
        <location evidence="1">Periplasm</location>
    </subcellularLocation>
</comment>
<dbReference type="PANTHER" id="PTHR42838">
    <property type="entry name" value="CYTOCHROME C OXIDASE SUBUNIT II"/>
    <property type="match status" value="1"/>
</dbReference>
<dbReference type="InterPro" id="IPR026468">
    <property type="entry name" value="Nitrous_oxide_Rdtase_Sec-dep"/>
</dbReference>
<dbReference type="NCBIfam" id="TIGR04246">
    <property type="entry name" value="nitrous_NosZ_Gp"/>
    <property type="match status" value="1"/>
</dbReference>
<dbReference type="SUPFAM" id="SSF50974">
    <property type="entry name" value="Nitrous oxide reductase, N-terminal domain"/>
    <property type="match status" value="1"/>
</dbReference>
<accession>A0AAJ6CW18</accession>
<dbReference type="Pfam" id="PF00116">
    <property type="entry name" value="COX2"/>
    <property type="match status" value="1"/>
</dbReference>
<dbReference type="InterPro" id="IPR002429">
    <property type="entry name" value="CcO_II-like_C"/>
</dbReference>
<dbReference type="Gene3D" id="2.130.10.10">
    <property type="entry name" value="YVTN repeat-like/Quinoprotein amine dehydrogenase"/>
    <property type="match status" value="1"/>
</dbReference>
<reference evidence="8" key="3">
    <citation type="submission" date="2023-06" db="EMBL/GenBank/DDBJ databases">
        <title>Pangenomics reveal diversification of enzyme families and niche specialization in globally abundant SAR202 bacteria.</title>
        <authorList>
            <person name="Saw J.H.W."/>
        </authorList>
    </citation>
    <scope>NUCLEOTIDE SEQUENCE [LARGE SCALE GENOMIC DNA]</scope>
    <source>
        <strain evidence="8">JH1073</strain>
    </source>
</reference>
<name>A0AAJ6CW18_9CHLR</name>
<evidence type="ECO:0000313" key="9">
    <source>
        <dbReference type="Proteomes" id="UP001321249"/>
    </source>
</evidence>
<reference evidence="7" key="2">
    <citation type="journal article" date="2023" name="Nat. Commun.">
        <title>Cultivation of marine bacteria of the SAR202 clade.</title>
        <authorList>
            <person name="Lim Y."/>
            <person name="Seo J.H."/>
            <person name="Giovannoni S.J."/>
            <person name="Kang I."/>
            <person name="Cho J.C."/>
        </authorList>
    </citation>
    <scope>NUCLEOTIDE SEQUENCE</scope>
    <source>
        <strain evidence="7">JH1073</strain>
    </source>
</reference>
<dbReference type="GO" id="GO:0005507">
    <property type="term" value="F:copper ion binding"/>
    <property type="evidence" value="ECO:0007669"/>
    <property type="project" value="InterPro"/>
</dbReference>
<reference evidence="8 9" key="1">
    <citation type="submission" date="2019-11" db="EMBL/GenBank/DDBJ databases">
        <authorList>
            <person name="Cho J.-C."/>
        </authorList>
    </citation>
    <scope>NUCLEOTIDE SEQUENCE [LARGE SCALE GENOMIC DNA]</scope>
    <source>
        <strain evidence="7 8">JH1073</strain>
        <strain evidence="6 9">JH702</strain>
    </source>
</reference>
<evidence type="ECO:0000313" key="8">
    <source>
        <dbReference type="Proteomes" id="UP001219901"/>
    </source>
</evidence>
<evidence type="ECO:0000259" key="5">
    <source>
        <dbReference type="PROSITE" id="PS50857"/>
    </source>
</evidence>
<keyword evidence="8" id="KW-1185">Reference proteome</keyword>
<keyword evidence="3" id="KW-0574">Periplasm</keyword>
<dbReference type="Pfam" id="PF18764">
    <property type="entry name" value="nos_propeller"/>
    <property type="match status" value="1"/>
</dbReference>
<dbReference type="EC" id="1.7.2.4" evidence="7"/>
<dbReference type="InterPro" id="IPR008972">
    <property type="entry name" value="Cupredoxin"/>
</dbReference>
<dbReference type="Proteomes" id="UP001321249">
    <property type="component" value="Unassembled WGS sequence"/>
</dbReference>
<feature type="domain" description="Cytochrome oxidase subunit II copper A binding" evidence="5">
    <location>
        <begin position="572"/>
        <end position="669"/>
    </location>
</feature>
<evidence type="ECO:0000256" key="3">
    <source>
        <dbReference type="ARBA" id="ARBA00022764"/>
    </source>
</evidence>
<proteinExistence type="predicted"/>
<dbReference type="InterPro" id="IPR051403">
    <property type="entry name" value="NosZ/Cyto_c_oxidase_sub2"/>
</dbReference>
<keyword evidence="2" id="KW-0479">Metal-binding</keyword>
<dbReference type="EMBL" id="WMBE01000001">
    <property type="protein sequence ID" value="MDG0866028.1"/>
    <property type="molecule type" value="Genomic_DNA"/>
</dbReference>
<dbReference type="PROSITE" id="PS50857">
    <property type="entry name" value="COX2_CUA"/>
    <property type="match status" value="1"/>
</dbReference>
<dbReference type="InterPro" id="IPR041114">
    <property type="entry name" value="Nos_propeller"/>
</dbReference>
<dbReference type="AlphaFoldDB" id="A0AAJ6CW18"/>
<dbReference type="GO" id="GO:0016020">
    <property type="term" value="C:membrane"/>
    <property type="evidence" value="ECO:0007669"/>
    <property type="project" value="InterPro"/>
</dbReference>
<protein>
    <submittedName>
        <fullName evidence="7">Sec-dependent nitrous-oxide reductase</fullName>
        <ecNumber evidence="7">1.7.2.4</ecNumber>
    </submittedName>
</protein>
<evidence type="ECO:0000313" key="6">
    <source>
        <dbReference type="EMBL" id="MDG0866028.1"/>
    </source>
</evidence>
<evidence type="ECO:0000256" key="4">
    <source>
        <dbReference type="ARBA" id="ARBA00023008"/>
    </source>
</evidence>
<dbReference type="InterPro" id="IPR015943">
    <property type="entry name" value="WD40/YVTN_repeat-like_dom_sf"/>
</dbReference>
<evidence type="ECO:0000256" key="2">
    <source>
        <dbReference type="ARBA" id="ARBA00022723"/>
    </source>
</evidence>
<dbReference type="Gene3D" id="2.60.40.420">
    <property type="entry name" value="Cupredoxins - blue copper proteins"/>
    <property type="match status" value="1"/>
</dbReference>
<dbReference type="GO" id="GO:0050304">
    <property type="term" value="F:nitrous-oxide reductase activity"/>
    <property type="evidence" value="ECO:0007669"/>
    <property type="project" value="UniProtKB-EC"/>
</dbReference>
<sequence>MSVMALILLMAVAGCSKEEESPTATAVPASSDGGSQVASGVSAIAAERGLTEADIEAAVKTFVPSGTHDEYILFASGGHSGQMLVIGMPSMRLLKVVGVYTPEPWQGWAVGDASETSHILDGGDLQDGTELTWGDTHHPALSETAGDYDGEWAFINEKANGRVAVIDLRDFETKQIIKNPLSMSNHGATMVTPDTKWVIEGGQFPAPLDGSYASIDEYEEKWRGVLTMWKFDRSTGRINYDESFAVETPPYWQDLCDAGKLVSAGMIFCGSFNSEMATGGIEDGNPPLEAGISQADMDYLHIFDIDKMTAAVAAGKTDMINGFPVISLETAAAEGILHFAPEPKSPHGADVTPDGEFVVVSGKLDPHVTVYSVPKIKEAIAAGATERDPFGVGILDFDTVVEVQVEVGLGPLHTQFDDQGYAYTSLFLDSAVARWTLGGSFSDLHSEPDWELIHKTPVHYNIGHLVTTEGDTVSPDGKYLVAMNKWSIDRFNVVGPLLPQNFQLLDISESGTTMPVIYDSPIGIGEPHYAQIIKADKLNPWEVYPEVGWNPETQSLDPRAVAPGEEGVTRDGNNVTVKSTLIRSHFTPERVNVKVGDRVTWHMTNLETAFDATHGFALPGQNINLSLEPGEHQTIEFEVTDEGVFTFYCTEFCSALHLEMAGFFMVAPN</sequence>